<evidence type="ECO:0000313" key="3">
    <source>
        <dbReference type="Proteomes" id="UP001595987"/>
    </source>
</evidence>
<proteinExistence type="predicted"/>
<feature type="domain" description="LicD/FKTN/FKRP nucleotidyltransferase" evidence="1">
    <location>
        <begin position="24"/>
        <end position="251"/>
    </location>
</feature>
<keyword evidence="2" id="KW-0808">Transferase</keyword>
<name>A0ABV9JCH5_9LACT</name>
<evidence type="ECO:0000313" key="2">
    <source>
        <dbReference type="EMBL" id="MFC4652116.1"/>
    </source>
</evidence>
<dbReference type="PANTHER" id="PTHR43404:SF2">
    <property type="entry name" value="LIPOPOLYSACCHARIDE CHOLINEPHOSPHOTRANSFERASE LICD"/>
    <property type="match status" value="1"/>
</dbReference>
<evidence type="ECO:0000259" key="1">
    <source>
        <dbReference type="Pfam" id="PF04991"/>
    </source>
</evidence>
<dbReference type="EMBL" id="JBHSGD010000004">
    <property type="protein sequence ID" value="MFC4652116.1"/>
    <property type="molecule type" value="Genomic_DNA"/>
</dbReference>
<keyword evidence="3" id="KW-1185">Reference proteome</keyword>
<dbReference type="Proteomes" id="UP001595987">
    <property type="component" value="Unassembled WGS sequence"/>
</dbReference>
<sequence>MKEVTKDELRTIQLDMVAYIDQICRKNNIAYSISAGTLLGAIKYQGYIPWDDDIDLMLTRPNYNKLMEVLMQECPEKYSLLYYKVHEAYLPMAKLYDNRTSVTSVLDTLNQTSGIFIDIFPLDSLPDDKAEGETFKKQIRKEVTHLTASAPHGLSYASSEKWEYFIGKLILWFPYHIHYFGKYRTLAEKVDNLMQKYNDKDTKYCNYVFSPPKRTAYFDKNLFTEYEDIPFEQLTLRKIKNHAPYLSELYGDYMQPPRKNQQRNHDYYHWYWKDENNIPSSSSEND</sequence>
<dbReference type="RefSeq" id="WP_213533361.1">
    <property type="nucleotide sequence ID" value="NZ_BOVQ01000002.1"/>
</dbReference>
<reference evidence="3" key="1">
    <citation type="journal article" date="2019" name="Int. J. Syst. Evol. Microbiol.">
        <title>The Global Catalogue of Microorganisms (GCM) 10K type strain sequencing project: providing services to taxonomists for standard genome sequencing and annotation.</title>
        <authorList>
            <consortium name="The Broad Institute Genomics Platform"/>
            <consortium name="The Broad Institute Genome Sequencing Center for Infectious Disease"/>
            <person name="Wu L."/>
            <person name="Ma J."/>
        </authorList>
    </citation>
    <scope>NUCLEOTIDE SEQUENCE [LARGE SCALE GENOMIC DNA]</scope>
    <source>
        <strain evidence="3">CCUG 63287</strain>
    </source>
</reference>
<dbReference type="GO" id="GO:0016740">
    <property type="term" value="F:transferase activity"/>
    <property type="evidence" value="ECO:0007669"/>
    <property type="project" value="UniProtKB-KW"/>
</dbReference>
<accession>A0ABV9JCH5</accession>
<dbReference type="Pfam" id="PF04991">
    <property type="entry name" value="LicD"/>
    <property type="match status" value="1"/>
</dbReference>
<organism evidence="2 3">
    <name type="scientific">Lactococcus nasutitermitis</name>
    <dbReference type="NCBI Taxonomy" id="1652957"/>
    <lineage>
        <taxon>Bacteria</taxon>
        <taxon>Bacillati</taxon>
        <taxon>Bacillota</taxon>
        <taxon>Bacilli</taxon>
        <taxon>Lactobacillales</taxon>
        <taxon>Streptococcaceae</taxon>
        <taxon>Lactococcus</taxon>
    </lineage>
</organism>
<gene>
    <name evidence="2" type="ORF">ACFO26_04270</name>
</gene>
<dbReference type="InterPro" id="IPR052942">
    <property type="entry name" value="LPS_cholinephosphotransferase"/>
</dbReference>
<dbReference type="InterPro" id="IPR007074">
    <property type="entry name" value="LicD/FKTN/FKRP_NTP_transf"/>
</dbReference>
<dbReference type="PANTHER" id="PTHR43404">
    <property type="entry name" value="LIPOPOLYSACCHARIDE CHOLINEPHOSPHOTRANSFERASE LICD"/>
    <property type="match status" value="1"/>
</dbReference>
<protein>
    <submittedName>
        <fullName evidence="2">Phosphorylcholine transferase LicD</fullName>
    </submittedName>
</protein>
<comment type="caution">
    <text evidence="2">The sequence shown here is derived from an EMBL/GenBank/DDBJ whole genome shotgun (WGS) entry which is preliminary data.</text>
</comment>